<dbReference type="Proteomes" id="UP001319921">
    <property type="component" value="Chromosome"/>
</dbReference>
<protein>
    <submittedName>
        <fullName evidence="1">Uncharacterized protein</fullName>
    </submittedName>
</protein>
<dbReference type="RefSeq" id="WP_229570931.1">
    <property type="nucleotide sequence ID" value="NZ_AP025226.1"/>
</dbReference>
<keyword evidence="2" id="KW-1185">Reference proteome</keyword>
<proteinExistence type="predicted"/>
<reference evidence="1 2" key="1">
    <citation type="journal article" date="2022" name="Microbiol. Resour. Announc.">
        <title>Complete Genome Sequence of the Hyperthermophilic and Acidophilic Archaeon Saccharolobus caldissimus Strain HS-3T.</title>
        <authorList>
            <person name="Sakai H.D."/>
            <person name="Kurosawa N."/>
        </authorList>
    </citation>
    <scope>NUCLEOTIDE SEQUENCE [LARGE SCALE GENOMIC DNA]</scope>
    <source>
        <strain evidence="1 2">JCM32116</strain>
    </source>
</reference>
<evidence type="ECO:0000313" key="2">
    <source>
        <dbReference type="Proteomes" id="UP001319921"/>
    </source>
</evidence>
<sequence length="169" mass="19049">MLEYLYNSIIYADEFKKILTGKGVDSLEIAGCYIAYIYDNLSIIGKNLCAGFLRMGLDVIFNITAKGKVLSPIYKLYIIPHFNSDGVCIGCNGGKVIVRISENGYNDPKDLLESKSLYPRVLINPEFKKKSMKIIEESIDIDSMRQKAKKEILSKMLFFSAGGSLHKFR</sequence>
<organism evidence="1 2">
    <name type="scientific">Saccharolobus caldissimus</name>
    <dbReference type="NCBI Taxonomy" id="1702097"/>
    <lineage>
        <taxon>Archaea</taxon>
        <taxon>Thermoproteota</taxon>
        <taxon>Thermoprotei</taxon>
        <taxon>Sulfolobales</taxon>
        <taxon>Sulfolobaceae</taxon>
        <taxon>Saccharolobus</taxon>
    </lineage>
</organism>
<accession>A0AAQ4CWM1</accession>
<name>A0AAQ4CWM1_9CREN</name>
<dbReference type="AlphaFoldDB" id="A0AAQ4CWM1"/>
<dbReference type="GeneID" id="68867941"/>
<dbReference type="EMBL" id="AP025226">
    <property type="protein sequence ID" value="BDC00203.1"/>
    <property type="molecule type" value="Genomic_DNA"/>
</dbReference>
<dbReference type="KEGG" id="scas:SACC_32190"/>
<gene>
    <name evidence="1" type="ORF">SACC_32190</name>
</gene>
<evidence type="ECO:0000313" key="1">
    <source>
        <dbReference type="EMBL" id="BDC00203.1"/>
    </source>
</evidence>